<organism evidence="1">
    <name type="scientific">viral metagenome</name>
    <dbReference type="NCBI Taxonomy" id="1070528"/>
    <lineage>
        <taxon>unclassified sequences</taxon>
        <taxon>metagenomes</taxon>
        <taxon>organismal metagenomes</taxon>
    </lineage>
</organism>
<sequence length="352" mass="40203">MPRNRRDDAETNTSLKSNDIEEDYLDVDKPLNGQNYYCISFVSPEKILIQKDQFMFYHYERAVNKKLSTMIDETLAKMIDASDDGKIDITDVIALKKSVAASCQEYDVTFEQFKDKMEDFKFQNEEKIGEDFDKKNNFRTSVRGVKVRGVFDTKREADIRASVLQRQDALFDVFVGQIGYWCPWDPNPQKIDDIEYMNNDLNKLVKEYKSNEAKKDMFYQEQKTQRQKDALSAEDRLKHQEGLNKMNEFRDSLKTGNKPDVDSSVVSTLNDTGLIDSKGITLDALMNISEETDGSTGGTSTPVDEKPQAITQSLELGGENSKEITVEEQTEVLMSDDPWLQRKMAEAAAAAF</sequence>
<reference evidence="1" key="1">
    <citation type="journal article" date="2020" name="Nature">
        <title>Giant virus diversity and host interactions through global metagenomics.</title>
        <authorList>
            <person name="Schulz F."/>
            <person name="Roux S."/>
            <person name="Paez-Espino D."/>
            <person name="Jungbluth S."/>
            <person name="Walsh D.A."/>
            <person name="Denef V.J."/>
            <person name="McMahon K.D."/>
            <person name="Konstantinidis K.T."/>
            <person name="Eloe-Fadrosh E.A."/>
            <person name="Kyrpides N.C."/>
            <person name="Woyke T."/>
        </authorList>
    </citation>
    <scope>NUCLEOTIDE SEQUENCE</scope>
    <source>
        <strain evidence="1">GVMAG-M-3300009161-52</strain>
    </source>
</reference>
<dbReference type="Pfam" id="PF19150">
    <property type="entry name" value="DUF5832"/>
    <property type="match status" value="1"/>
</dbReference>
<name>A0A6C0EZR5_9ZZZZ</name>
<proteinExistence type="predicted"/>
<dbReference type="InterPro" id="IPR018247">
    <property type="entry name" value="EF_Hand_1_Ca_BS"/>
</dbReference>
<evidence type="ECO:0000313" key="1">
    <source>
        <dbReference type="EMBL" id="QHT33953.1"/>
    </source>
</evidence>
<accession>A0A6C0EZR5</accession>
<protein>
    <recommendedName>
        <fullName evidence="2">EF-hand domain-containing protein</fullName>
    </recommendedName>
</protein>
<evidence type="ECO:0008006" key="2">
    <source>
        <dbReference type="Google" id="ProtNLM"/>
    </source>
</evidence>
<dbReference type="InterPro" id="IPR043872">
    <property type="entry name" value="DUF5832"/>
</dbReference>
<dbReference type="PROSITE" id="PS00018">
    <property type="entry name" value="EF_HAND_1"/>
    <property type="match status" value="1"/>
</dbReference>
<dbReference type="EMBL" id="MN738981">
    <property type="protein sequence ID" value="QHT33953.1"/>
    <property type="molecule type" value="Genomic_DNA"/>
</dbReference>
<dbReference type="AlphaFoldDB" id="A0A6C0EZR5"/>